<dbReference type="InterPro" id="IPR036431">
    <property type="entry name" value="ARID_dom_sf"/>
</dbReference>
<feature type="compositionally biased region" description="Basic and acidic residues" evidence="2">
    <location>
        <begin position="379"/>
        <end position="391"/>
    </location>
</feature>
<dbReference type="Gene3D" id="1.10.150.60">
    <property type="entry name" value="ARID DNA-binding domain"/>
    <property type="match status" value="1"/>
</dbReference>
<proteinExistence type="predicted"/>
<keyword evidence="1" id="KW-0539">Nucleus</keyword>
<protein>
    <submittedName>
        <fullName evidence="3">AT-rich interaction domain 5A</fullName>
    </submittedName>
</protein>
<feature type="compositionally biased region" description="Basic and acidic residues" evidence="2">
    <location>
        <begin position="184"/>
        <end position="195"/>
    </location>
</feature>
<feature type="region of interest" description="Disordered" evidence="2">
    <location>
        <begin position="139"/>
        <end position="215"/>
    </location>
</feature>
<name>A0A8C3KMK5_9CHAR</name>
<sequence>MANGYQNDHQDGHWVQDGHQVPGWLLGWPPGAGMATGCQDDHQDGTQVPRWPPPGARMATGCQDDHQDGTQVPGWPPPGAGMATGCWEGANPSHPPQVTGRRLWKNVYDELGGSPGSTSAATCTRRHYERLVLPYVRHLKGEDDKPLPPSKPRKQYKVSKGAEVGEKSKRGKKEKGREQVPGTEDTRDTPERGRGAEGCPSPTVPTPSPAGGCPSPCRTHTETYKRLFSSFYSKGNHPIMSPLAKKKLLAQVSKAESLHCHKRHCPQGQRSASDAGPRSSPEPPRLATGPHLDEERNPEPPGAQDSAPNVGSEVGPAAGGRDSQPCPRAEEGGPAATVFTGCFHAYRHEVLKPVGCHPLWGYFSSLKDFLEPPSTFPGRPEEPEQPQDLRSKGGQSWSGERRRGDACATVKACWVPPGATFSPAVARGKRGREEEEGAFGPGAKLRAVSPFVKETDGGDLGASSPRGQQGLAKPKAVVASPGYAASLPQAPDVYKGAMLHFPASFGNPLEHLKTQGVPVAPSLTANPFIIPAFPSPLVATSTQPSDLCRPLATGPGHYPASYESSLRHRLYPGGTWHPQNPYATPHVPAFHRHAKL</sequence>
<reference evidence="3" key="2">
    <citation type="submission" date="2025-09" db="UniProtKB">
        <authorList>
            <consortium name="Ensembl"/>
        </authorList>
    </citation>
    <scope>IDENTIFICATION</scope>
</reference>
<dbReference type="InterPro" id="IPR051232">
    <property type="entry name" value="ARID/SWI1_ChromRemod"/>
</dbReference>
<feature type="region of interest" description="Disordered" evidence="2">
    <location>
        <begin position="373"/>
        <end position="402"/>
    </location>
</feature>
<evidence type="ECO:0000313" key="3">
    <source>
        <dbReference type="Ensembl" id="ENSCPGP00000025998.1"/>
    </source>
</evidence>
<reference evidence="3" key="1">
    <citation type="submission" date="2025-08" db="UniProtKB">
        <authorList>
            <consortium name="Ensembl"/>
        </authorList>
    </citation>
    <scope>IDENTIFICATION</scope>
</reference>
<dbReference type="AlphaFoldDB" id="A0A8C3KMK5"/>
<evidence type="ECO:0000256" key="1">
    <source>
        <dbReference type="ARBA" id="ARBA00023242"/>
    </source>
</evidence>
<dbReference type="GO" id="GO:0006357">
    <property type="term" value="P:regulation of transcription by RNA polymerase II"/>
    <property type="evidence" value="ECO:0007669"/>
    <property type="project" value="TreeGrafter"/>
</dbReference>
<evidence type="ECO:0000256" key="2">
    <source>
        <dbReference type="SAM" id="MobiDB-lite"/>
    </source>
</evidence>
<organism evidence="3 4">
    <name type="scientific">Calidris pygmaea</name>
    <name type="common">Spoon-billed sandpiper</name>
    <dbReference type="NCBI Taxonomy" id="425635"/>
    <lineage>
        <taxon>Eukaryota</taxon>
        <taxon>Metazoa</taxon>
        <taxon>Chordata</taxon>
        <taxon>Craniata</taxon>
        <taxon>Vertebrata</taxon>
        <taxon>Euteleostomi</taxon>
        <taxon>Archelosauria</taxon>
        <taxon>Archosauria</taxon>
        <taxon>Dinosauria</taxon>
        <taxon>Saurischia</taxon>
        <taxon>Theropoda</taxon>
        <taxon>Coelurosauria</taxon>
        <taxon>Aves</taxon>
        <taxon>Neognathae</taxon>
        <taxon>Neoaves</taxon>
        <taxon>Charadriiformes</taxon>
        <taxon>Scolopacidae</taxon>
        <taxon>Calidris</taxon>
    </lineage>
</organism>
<dbReference type="PANTHER" id="PTHR13964:SF25">
    <property type="entry name" value="AT-RICH INTERACTIVE DOMAIN-CONTAINING PROTEIN 5A"/>
    <property type="match status" value="1"/>
</dbReference>
<keyword evidence="4" id="KW-1185">Reference proteome</keyword>
<feature type="region of interest" description="Disordered" evidence="2">
    <location>
        <begin position="260"/>
        <end position="332"/>
    </location>
</feature>
<accession>A0A8C3KMK5</accession>
<evidence type="ECO:0000313" key="4">
    <source>
        <dbReference type="Proteomes" id="UP000694419"/>
    </source>
</evidence>
<dbReference type="Ensembl" id="ENSCPGT00000028413.1">
    <property type="protein sequence ID" value="ENSCPGP00000025998.1"/>
    <property type="gene ID" value="ENSCPGG00000017929.1"/>
</dbReference>
<dbReference type="GO" id="GO:0005634">
    <property type="term" value="C:nucleus"/>
    <property type="evidence" value="ECO:0007669"/>
    <property type="project" value="TreeGrafter"/>
</dbReference>
<dbReference type="GO" id="GO:0000976">
    <property type="term" value="F:transcription cis-regulatory region binding"/>
    <property type="evidence" value="ECO:0007669"/>
    <property type="project" value="TreeGrafter"/>
</dbReference>
<dbReference type="PANTHER" id="PTHR13964">
    <property type="entry name" value="RBP-RELATED"/>
    <property type="match status" value="1"/>
</dbReference>
<dbReference type="Proteomes" id="UP000694419">
    <property type="component" value="Unplaced"/>
</dbReference>
<dbReference type="SUPFAM" id="SSF46774">
    <property type="entry name" value="ARID-like"/>
    <property type="match status" value="1"/>
</dbReference>